<gene>
    <name evidence="1" type="ORF">B9W14_20550</name>
</gene>
<dbReference type="EMBL" id="CP020953">
    <property type="protein sequence ID" value="AWI06784.1"/>
    <property type="molecule type" value="Genomic_DNA"/>
</dbReference>
<organism evidence="1 2">
    <name type="scientific">Clostridium drakei</name>
    <dbReference type="NCBI Taxonomy" id="332101"/>
    <lineage>
        <taxon>Bacteria</taxon>
        <taxon>Bacillati</taxon>
        <taxon>Bacillota</taxon>
        <taxon>Clostridia</taxon>
        <taxon>Eubacteriales</taxon>
        <taxon>Clostridiaceae</taxon>
        <taxon>Clostridium</taxon>
    </lineage>
</organism>
<accession>A0A2U8DWZ5</accession>
<proteinExistence type="predicted"/>
<dbReference type="Proteomes" id="UP000244910">
    <property type="component" value="Chromosome"/>
</dbReference>
<evidence type="ECO:0000313" key="1">
    <source>
        <dbReference type="EMBL" id="AWI06784.1"/>
    </source>
</evidence>
<dbReference type="AlphaFoldDB" id="A0A2U8DWZ5"/>
<dbReference type="KEGG" id="cdrk:B9W14_20550"/>
<name>A0A2U8DWZ5_9CLOT</name>
<reference evidence="2" key="1">
    <citation type="submission" date="2017-04" db="EMBL/GenBank/DDBJ databases">
        <authorList>
            <person name="Song Y."/>
            <person name="Cho B.-K."/>
        </authorList>
    </citation>
    <scope>NUCLEOTIDE SEQUENCE [LARGE SCALE GENOMIC DNA]</scope>
    <source>
        <strain evidence="2">SL1</strain>
    </source>
</reference>
<evidence type="ECO:0000313" key="2">
    <source>
        <dbReference type="Proteomes" id="UP000244910"/>
    </source>
</evidence>
<protein>
    <submittedName>
        <fullName evidence="1">Uncharacterized protein</fullName>
    </submittedName>
</protein>
<sequence length="88" mass="9623">MALSIIGSSSFIFGGTAKAASLNSTSTYTMDVSDFLSDVHITSNGVLMWNTTPEIPTYRYKIMKIESRYLQETGIGGVSNHNFHSPDI</sequence>
<dbReference type="RefSeq" id="WP_032077199.1">
    <property type="nucleotide sequence ID" value="NZ_CP020953.1"/>
</dbReference>
<keyword evidence="2" id="KW-1185">Reference proteome</keyword>